<accession>A0AAE0VE33</accession>
<reference evidence="4" key="1">
    <citation type="submission" date="2023-06" db="EMBL/GenBank/DDBJ databases">
        <title>Male Hemibagrus guttatus genome.</title>
        <authorList>
            <person name="Bian C."/>
        </authorList>
    </citation>
    <scope>NUCLEOTIDE SEQUENCE</scope>
    <source>
        <strain evidence="4">Male_cb2023</strain>
        <tissue evidence="4">Muscle</tissue>
    </source>
</reference>
<protein>
    <recommendedName>
        <fullName evidence="3">TNFR-Cys domain-containing protein</fullName>
    </recommendedName>
</protein>
<evidence type="ECO:0000256" key="2">
    <source>
        <dbReference type="SAM" id="Phobius"/>
    </source>
</evidence>
<feature type="transmembrane region" description="Helical" evidence="2">
    <location>
        <begin position="108"/>
        <end position="128"/>
    </location>
</feature>
<feature type="repeat" description="TNFR-Cys" evidence="1">
    <location>
        <begin position="17"/>
        <end position="58"/>
    </location>
</feature>
<proteinExistence type="predicted"/>
<keyword evidence="5" id="KW-1185">Reference proteome</keyword>
<keyword evidence="2" id="KW-0812">Transmembrane</keyword>
<feature type="domain" description="TNFR-Cys" evidence="3">
    <location>
        <begin position="17"/>
        <end position="58"/>
    </location>
</feature>
<keyword evidence="2" id="KW-1133">Transmembrane helix</keyword>
<dbReference type="GO" id="GO:0042127">
    <property type="term" value="P:regulation of cell population proliferation"/>
    <property type="evidence" value="ECO:0007669"/>
    <property type="project" value="TreeGrafter"/>
</dbReference>
<dbReference type="PANTHER" id="PTHR47139">
    <property type="entry name" value="TUMOR NECROSIS FACTOR RECEPTOR SUPERFAMILY MEMBER 9"/>
    <property type="match status" value="1"/>
</dbReference>
<feature type="disulfide bond" evidence="1">
    <location>
        <begin position="18"/>
        <end position="33"/>
    </location>
</feature>
<dbReference type="InterPro" id="IPR001368">
    <property type="entry name" value="TNFR/NGFR_Cys_rich_reg"/>
</dbReference>
<evidence type="ECO:0000256" key="1">
    <source>
        <dbReference type="PROSITE-ProRule" id="PRU00206"/>
    </source>
</evidence>
<dbReference type="Gene3D" id="2.10.50.10">
    <property type="entry name" value="Tumor Necrosis Factor Receptor, subunit A, domain 2"/>
    <property type="match status" value="1"/>
</dbReference>
<dbReference type="Proteomes" id="UP001274896">
    <property type="component" value="Unassembled WGS sequence"/>
</dbReference>
<feature type="non-terminal residue" evidence="4">
    <location>
        <position position="182"/>
    </location>
</feature>
<dbReference type="EMBL" id="JAUCMX010000003">
    <property type="protein sequence ID" value="KAK3551207.1"/>
    <property type="molecule type" value="Genomic_DNA"/>
</dbReference>
<sequence length="182" mass="20373">ERMEMGCTKESETVCKPCNSDFYMDEYSREMECKRCTQCTKEHMVYKVKCTNSSDAVCGCESGYQCSGNPCTDCEKIPTLPPTTSAPTTKPAVISTIKKTEQALSQDTVWITLSLCCVCILLTCFILISRTTPAYGWIMLATAGCFWRSEKTSNESSQCTVDEEVPMPVQEVCGHKEWQEEV</sequence>
<keyword evidence="2" id="KW-0472">Membrane</keyword>
<gene>
    <name evidence="4" type="ORF">QTP70_013846</name>
</gene>
<evidence type="ECO:0000313" key="4">
    <source>
        <dbReference type="EMBL" id="KAK3551207.1"/>
    </source>
</evidence>
<dbReference type="PROSITE" id="PS50050">
    <property type="entry name" value="TNFR_NGFR_2"/>
    <property type="match status" value="1"/>
</dbReference>
<dbReference type="GO" id="GO:0038023">
    <property type="term" value="F:signaling receptor activity"/>
    <property type="evidence" value="ECO:0007669"/>
    <property type="project" value="TreeGrafter"/>
</dbReference>
<evidence type="ECO:0000313" key="5">
    <source>
        <dbReference type="Proteomes" id="UP001274896"/>
    </source>
</evidence>
<dbReference type="PANTHER" id="PTHR47139:SF1">
    <property type="entry name" value="TUMOR NECROSIS FACTOR RECEPTOR SUPERFAMILY MEMBER 9"/>
    <property type="match status" value="1"/>
</dbReference>
<keyword evidence="1" id="KW-1015">Disulfide bond</keyword>
<comment type="caution">
    <text evidence="1">Lacks conserved residue(s) required for the propagation of feature annotation.</text>
</comment>
<comment type="caution">
    <text evidence="4">The sequence shown here is derived from an EMBL/GenBank/DDBJ whole genome shotgun (WGS) entry which is preliminary data.</text>
</comment>
<dbReference type="CDD" id="cd00185">
    <property type="entry name" value="TNFRSF"/>
    <property type="match status" value="1"/>
</dbReference>
<dbReference type="Pfam" id="PF00020">
    <property type="entry name" value="TNFR_c6"/>
    <property type="match status" value="1"/>
</dbReference>
<name>A0AAE0VE33_9TELE</name>
<dbReference type="SUPFAM" id="SSF57586">
    <property type="entry name" value="TNF receptor-like"/>
    <property type="match status" value="2"/>
</dbReference>
<organism evidence="4 5">
    <name type="scientific">Hemibagrus guttatus</name>
    <dbReference type="NCBI Taxonomy" id="175788"/>
    <lineage>
        <taxon>Eukaryota</taxon>
        <taxon>Metazoa</taxon>
        <taxon>Chordata</taxon>
        <taxon>Craniata</taxon>
        <taxon>Vertebrata</taxon>
        <taxon>Euteleostomi</taxon>
        <taxon>Actinopterygii</taxon>
        <taxon>Neopterygii</taxon>
        <taxon>Teleostei</taxon>
        <taxon>Ostariophysi</taxon>
        <taxon>Siluriformes</taxon>
        <taxon>Bagridae</taxon>
        <taxon>Hemibagrus</taxon>
    </lineage>
</organism>
<dbReference type="AlphaFoldDB" id="A0AAE0VE33"/>
<evidence type="ECO:0000259" key="3">
    <source>
        <dbReference type="PROSITE" id="PS50050"/>
    </source>
</evidence>